<dbReference type="GO" id="GO:0003755">
    <property type="term" value="F:peptidyl-prolyl cis-trans isomerase activity"/>
    <property type="evidence" value="ECO:0007669"/>
    <property type="project" value="UniProtKB-KW"/>
</dbReference>
<keyword evidence="1 4" id="KW-0413">Isomerase</keyword>
<keyword evidence="2" id="KW-0732">Signal</keyword>
<comment type="caution">
    <text evidence="4">The sequence shown here is derived from an EMBL/GenBank/DDBJ whole genome shotgun (WGS) entry which is preliminary data.</text>
</comment>
<dbReference type="RefSeq" id="WP_217793480.1">
    <property type="nucleotide sequence ID" value="NZ_JAHSPG010000015.1"/>
</dbReference>
<dbReference type="Proteomes" id="UP000812270">
    <property type="component" value="Unassembled WGS sequence"/>
</dbReference>
<feature type="domain" description="PpiC" evidence="3">
    <location>
        <begin position="117"/>
        <end position="214"/>
    </location>
</feature>
<keyword evidence="5" id="KW-1185">Reference proteome</keyword>
<reference evidence="4" key="1">
    <citation type="submission" date="2021-06" db="EMBL/GenBank/DDBJ databases">
        <authorList>
            <person name="Huq M.A."/>
        </authorList>
    </citation>
    <scope>NUCLEOTIDE SEQUENCE</scope>
    <source>
        <strain evidence="4">MAH-26</strain>
    </source>
</reference>
<accession>A0A9E2SDH3</accession>
<feature type="chain" id="PRO_5039359554" evidence="2">
    <location>
        <begin position="23"/>
        <end position="230"/>
    </location>
</feature>
<dbReference type="EMBL" id="JAHSPG010000015">
    <property type="protein sequence ID" value="MBV4359377.1"/>
    <property type="molecule type" value="Genomic_DNA"/>
</dbReference>
<protein>
    <submittedName>
        <fullName evidence="4">Peptidyl-prolyl cis-trans isomerase</fullName>
    </submittedName>
</protein>
<evidence type="ECO:0000256" key="1">
    <source>
        <dbReference type="PROSITE-ProRule" id="PRU00278"/>
    </source>
</evidence>
<keyword evidence="1" id="KW-0697">Rotamase</keyword>
<evidence type="ECO:0000313" key="5">
    <source>
        <dbReference type="Proteomes" id="UP000812270"/>
    </source>
</evidence>
<gene>
    <name evidence="4" type="ORF">KTO63_19565</name>
</gene>
<dbReference type="PROSITE" id="PS50198">
    <property type="entry name" value="PPIC_PPIASE_2"/>
    <property type="match status" value="1"/>
</dbReference>
<sequence>MGPLKIILFATSCLFLFLSANAQNKQTAPPAQSAVVVPKTIPQIKEGIEKSYNPILYTRDILKKKYKIDTVVVMNTLHFQGVADSIAYHGKPGKVYGPFLTRKLDKYLVEVLAQEPSTFNRISQVFIDTSILTYRVADSLSKSILNRINNGEATFEDMAGMYSMGGEIATKGDLGWIAKGHILPEIEQQILAHRKGDVFIVWSRTGVHIIKKADNMKQDIGYALLLRIFL</sequence>
<dbReference type="InterPro" id="IPR000297">
    <property type="entry name" value="PPIase_PpiC"/>
</dbReference>
<evidence type="ECO:0000256" key="2">
    <source>
        <dbReference type="SAM" id="SignalP"/>
    </source>
</evidence>
<dbReference type="Pfam" id="PF00639">
    <property type="entry name" value="Rotamase"/>
    <property type="match status" value="1"/>
</dbReference>
<organism evidence="4 5">
    <name type="scientific">Pinibacter aurantiacus</name>
    <dbReference type="NCBI Taxonomy" id="2851599"/>
    <lineage>
        <taxon>Bacteria</taxon>
        <taxon>Pseudomonadati</taxon>
        <taxon>Bacteroidota</taxon>
        <taxon>Chitinophagia</taxon>
        <taxon>Chitinophagales</taxon>
        <taxon>Chitinophagaceae</taxon>
        <taxon>Pinibacter</taxon>
    </lineage>
</organism>
<proteinExistence type="predicted"/>
<evidence type="ECO:0000313" key="4">
    <source>
        <dbReference type="EMBL" id="MBV4359377.1"/>
    </source>
</evidence>
<evidence type="ECO:0000259" key="3">
    <source>
        <dbReference type="PROSITE" id="PS50198"/>
    </source>
</evidence>
<feature type="signal peptide" evidence="2">
    <location>
        <begin position="1"/>
        <end position="22"/>
    </location>
</feature>
<name>A0A9E2SDH3_9BACT</name>
<dbReference type="AlphaFoldDB" id="A0A9E2SDH3"/>